<feature type="region of interest" description="Disordered" evidence="1">
    <location>
        <begin position="164"/>
        <end position="183"/>
    </location>
</feature>
<feature type="region of interest" description="Disordered" evidence="1">
    <location>
        <begin position="1"/>
        <end position="156"/>
    </location>
</feature>
<dbReference type="Proteomes" id="UP001370758">
    <property type="component" value="Unassembled WGS sequence"/>
</dbReference>
<evidence type="ECO:0000256" key="1">
    <source>
        <dbReference type="SAM" id="MobiDB-lite"/>
    </source>
</evidence>
<reference evidence="2 3" key="1">
    <citation type="submission" date="2023-08" db="EMBL/GenBank/DDBJ databases">
        <authorList>
            <person name="Palmer J.M."/>
        </authorList>
    </citation>
    <scope>NUCLEOTIDE SEQUENCE [LARGE SCALE GENOMIC DNA]</scope>
    <source>
        <strain evidence="2 3">TWF481</strain>
    </source>
</reference>
<feature type="compositionally biased region" description="Basic and acidic residues" evidence="1">
    <location>
        <begin position="122"/>
        <end position="137"/>
    </location>
</feature>
<proteinExistence type="predicted"/>
<comment type="caution">
    <text evidence="2">The sequence shown here is derived from an EMBL/GenBank/DDBJ whole genome shotgun (WGS) entry which is preliminary data.</text>
</comment>
<gene>
    <name evidence="2" type="ORF">TWF481_006486</name>
</gene>
<dbReference type="AlphaFoldDB" id="A0AAV9W9K6"/>
<sequence>MSGRKDLRLKRDDSPRLQQPTFLLPSPSEDSIPSLWEVDSDIDQDRPSEISLRPVRQKSTFVRDANKDGENSPNTSRSARRPPPELSLVSTESDEADSLSRIHTAERELDRKKSKNCFRIGKPKDDKDRDQGCDRETKKKKREKKEKPPLGQKLRHKLSLRPHRNQTKDIKNSRSKHGFSISTDPVNIYKEPIESDSGGRVRKSQHMTAEVKLHFWRDKYEGEGRIERFLKLMHKKRFRKFLKTAIDLQAASLGSLRSHSRRSRDYD</sequence>
<accession>A0AAV9W9K6</accession>
<evidence type="ECO:0000313" key="2">
    <source>
        <dbReference type="EMBL" id="KAK6504545.1"/>
    </source>
</evidence>
<organism evidence="2 3">
    <name type="scientific">Arthrobotrys musiformis</name>
    <dbReference type="NCBI Taxonomy" id="47236"/>
    <lineage>
        <taxon>Eukaryota</taxon>
        <taxon>Fungi</taxon>
        <taxon>Dikarya</taxon>
        <taxon>Ascomycota</taxon>
        <taxon>Pezizomycotina</taxon>
        <taxon>Orbiliomycetes</taxon>
        <taxon>Orbiliales</taxon>
        <taxon>Orbiliaceae</taxon>
        <taxon>Arthrobotrys</taxon>
    </lineage>
</organism>
<dbReference type="EMBL" id="JAVHJL010000004">
    <property type="protein sequence ID" value="KAK6504545.1"/>
    <property type="molecule type" value="Genomic_DNA"/>
</dbReference>
<protein>
    <submittedName>
        <fullName evidence="2">Uncharacterized protein</fullName>
    </submittedName>
</protein>
<name>A0AAV9W9K6_9PEZI</name>
<feature type="compositionally biased region" description="Basic and acidic residues" evidence="1">
    <location>
        <begin position="1"/>
        <end position="15"/>
    </location>
</feature>
<evidence type="ECO:0000313" key="3">
    <source>
        <dbReference type="Proteomes" id="UP001370758"/>
    </source>
</evidence>
<keyword evidence="3" id="KW-1185">Reference proteome</keyword>
<feature type="compositionally biased region" description="Basic and acidic residues" evidence="1">
    <location>
        <begin position="98"/>
        <end position="111"/>
    </location>
</feature>